<name>A0A026WKT5_OOCBI</name>
<keyword evidence="2 4" id="KW-0444">Lipid biosynthesis</keyword>
<gene>
    <name evidence="8" type="ORF">DMN91_000510</name>
    <name evidence="7" type="ORF">X777_02261</name>
</gene>
<protein>
    <recommendedName>
        <fullName evidence="4">Fatty acyl-CoA reductase</fullName>
        <ecNumber evidence="4">1.2.1.84</ecNumber>
    </recommendedName>
</protein>
<reference evidence="8" key="3">
    <citation type="submission" date="2018-07" db="EMBL/GenBank/DDBJ databases">
        <authorList>
            <person name="Mckenzie S.K."/>
            <person name="Kronauer D.J.C."/>
        </authorList>
    </citation>
    <scope>NUCLEOTIDE SEQUENCE</scope>
    <source>
        <strain evidence="8">Clonal line C1</strain>
    </source>
</reference>
<feature type="transmembrane region" description="Helical" evidence="4">
    <location>
        <begin position="252"/>
        <end position="273"/>
    </location>
</feature>
<evidence type="ECO:0000256" key="2">
    <source>
        <dbReference type="ARBA" id="ARBA00022516"/>
    </source>
</evidence>
<dbReference type="Pfam" id="PF03015">
    <property type="entry name" value="Sterile"/>
    <property type="match status" value="1"/>
</dbReference>
<dbReference type="OMA" id="MSLCEWY"/>
<dbReference type="EMBL" id="QOIP01000001">
    <property type="protein sequence ID" value="RLU26713.1"/>
    <property type="molecule type" value="Genomic_DNA"/>
</dbReference>
<dbReference type="GO" id="GO:0102965">
    <property type="term" value="F:alcohol-forming long-chain fatty acyl-CoA reductase activity"/>
    <property type="evidence" value="ECO:0007669"/>
    <property type="project" value="UniProtKB-EC"/>
</dbReference>
<evidence type="ECO:0000256" key="1">
    <source>
        <dbReference type="ARBA" id="ARBA00005928"/>
    </source>
</evidence>
<dbReference type="InterPro" id="IPR033640">
    <property type="entry name" value="FAR_C"/>
</dbReference>
<dbReference type="CDD" id="cd09071">
    <property type="entry name" value="FAR_C"/>
    <property type="match status" value="1"/>
</dbReference>
<comment type="function">
    <text evidence="4">Catalyzes the reduction of fatty acyl-CoA to fatty alcohols.</text>
</comment>
<dbReference type="PANTHER" id="PTHR11011">
    <property type="entry name" value="MALE STERILITY PROTEIN 2-RELATED"/>
    <property type="match status" value="1"/>
</dbReference>
<dbReference type="InterPro" id="IPR036291">
    <property type="entry name" value="NAD(P)-bd_dom_sf"/>
</dbReference>
<evidence type="ECO:0000313" key="8">
    <source>
        <dbReference type="EMBL" id="RLU26713.1"/>
    </source>
</evidence>
<dbReference type="Gene3D" id="3.40.50.720">
    <property type="entry name" value="NAD(P)-binding Rossmann-like Domain"/>
    <property type="match status" value="1"/>
</dbReference>
<reference evidence="7 9" key="1">
    <citation type="journal article" date="2014" name="Curr. Biol.">
        <title>The genome of the clonal raider ant Cerapachys biroi.</title>
        <authorList>
            <person name="Oxley P.R."/>
            <person name="Ji L."/>
            <person name="Fetter-Pruneda I."/>
            <person name="McKenzie S.K."/>
            <person name="Li C."/>
            <person name="Hu H."/>
            <person name="Zhang G."/>
            <person name="Kronauer D.J."/>
        </authorList>
    </citation>
    <scope>NUCLEOTIDE SEQUENCE [LARGE SCALE GENOMIC DNA]</scope>
</reference>
<accession>A0A026WKT5</accession>
<keyword evidence="3 4" id="KW-0443">Lipid metabolism</keyword>
<keyword evidence="4" id="KW-0812">Transmembrane</keyword>
<keyword evidence="4" id="KW-0521">NADP</keyword>
<keyword evidence="9" id="KW-1185">Reference proteome</keyword>
<evidence type="ECO:0000256" key="4">
    <source>
        <dbReference type="RuleBase" id="RU363097"/>
    </source>
</evidence>
<dbReference type="Proteomes" id="UP000053097">
    <property type="component" value="Unassembled WGS sequence"/>
</dbReference>
<evidence type="ECO:0000259" key="5">
    <source>
        <dbReference type="Pfam" id="PF03015"/>
    </source>
</evidence>
<evidence type="ECO:0000313" key="7">
    <source>
        <dbReference type="EMBL" id="EZA56657.1"/>
    </source>
</evidence>
<comment type="catalytic activity">
    <reaction evidence="4">
        <text>a long-chain fatty acyl-CoA + 2 NADPH + 2 H(+) = a long-chain primary fatty alcohol + 2 NADP(+) + CoA</text>
        <dbReference type="Rhea" id="RHEA:52716"/>
        <dbReference type="ChEBI" id="CHEBI:15378"/>
        <dbReference type="ChEBI" id="CHEBI:57287"/>
        <dbReference type="ChEBI" id="CHEBI:57783"/>
        <dbReference type="ChEBI" id="CHEBI:58349"/>
        <dbReference type="ChEBI" id="CHEBI:77396"/>
        <dbReference type="ChEBI" id="CHEBI:83139"/>
        <dbReference type="EC" id="1.2.1.84"/>
    </reaction>
</comment>
<dbReference type="GO" id="GO:0035336">
    <property type="term" value="P:long-chain fatty-acyl-CoA metabolic process"/>
    <property type="evidence" value="ECO:0007669"/>
    <property type="project" value="TreeGrafter"/>
</dbReference>
<reference evidence="8" key="2">
    <citation type="journal article" date="2018" name="Genome Res.">
        <title>The genomic architecture and molecular evolution of ant odorant receptors.</title>
        <authorList>
            <person name="McKenzie S.K."/>
            <person name="Kronauer D.J.C."/>
        </authorList>
    </citation>
    <scope>NUCLEOTIDE SEQUENCE [LARGE SCALE GENOMIC DNA]</scope>
    <source>
        <strain evidence="8">Clonal line C1</strain>
    </source>
</reference>
<dbReference type="EC" id="1.2.1.84" evidence="4"/>
<dbReference type="SUPFAM" id="SSF51735">
    <property type="entry name" value="NAD(P)-binding Rossmann-fold domains"/>
    <property type="match status" value="1"/>
</dbReference>
<evidence type="ECO:0000256" key="3">
    <source>
        <dbReference type="ARBA" id="ARBA00023098"/>
    </source>
</evidence>
<feature type="transmembrane region" description="Helical" evidence="4">
    <location>
        <begin position="376"/>
        <end position="398"/>
    </location>
</feature>
<dbReference type="GO" id="GO:0005777">
    <property type="term" value="C:peroxisome"/>
    <property type="evidence" value="ECO:0007669"/>
    <property type="project" value="TreeGrafter"/>
</dbReference>
<feature type="domain" description="Fatty acyl-CoA reductase C-terminal" evidence="5">
    <location>
        <begin position="278"/>
        <end position="368"/>
    </location>
</feature>
<evidence type="ECO:0000313" key="9">
    <source>
        <dbReference type="Proteomes" id="UP000053097"/>
    </source>
</evidence>
<dbReference type="PANTHER" id="PTHR11011:SF116">
    <property type="entry name" value="FATTY ACYL-COA REDUCTASE CG5065-RELATED"/>
    <property type="match status" value="1"/>
</dbReference>
<comment type="similarity">
    <text evidence="1 4">Belongs to the fatty acyl-CoA reductase family.</text>
</comment>
<dbReference type="OrthoDB" id="429813at2759"/>
<keyword evidence="4" id="KW-0560">Oxidoreductase</keyword>
<dbReference type="AlphaFoldDB" id="A0A026WKT5"/>
<dbReference type="Pfam" id="PF07993">
    <property type="entry name" value="NAD_binding_4"/>
    <property type="match status" value="1"/>
</dbReference>
<dbReference type="InterPro" id="IPR026055">
    <property type="entry name" value="FAR"/>
</dbReference>
<sequence>MSLREWYAGRTVLLTGVTSELGRILLEKILRCLPDVTVCVVLRSRNGLGKEDRLKKIFASPGYERLRQEVPDAISRVKSFEGNLLYEDLGLSAEDKASLARSVSVVFHAGGPYETVLEYCQEFPKLESVATVSSIFRHRGKITEHLHNEKVPILPIALVRLPLVGPAHKEPMPGFVELLKGPTAFIVGAGFAYGDSSLTAEVIPMDLAMNTMIAAAWEVGTSKVQEPVVYNAATLDCTWDDMIKKSRRASWTFPYPTFGIRGMTSIAVLYWILVLFLEWLPSVLCDIVLGLCGRKQRTVAEYDRVRNALRSLQSVSSRPWPVERNRVHQLHRRLTEDEREAFPVTAEIDIESYVLCAAAATRKYCVQEDDLRFVKIIRLFFLFAPAMLVVAYIALCSWRTSKVR</sequence>
<evidence type="ECO:0000259" key="6">
    <source>
        <dbReference type="Pfam" id="PF07993"/>
    </source>
</evidence>
<proteinExistence type="inferred from homology"/>
<dbReference type="InterPro" id="IPR013120">
    <property type="entry name" value="FAR_NAD-bd"/>
</dbReference>
<feature type="domain" description="Thioester reductase (TE)" evidence="6">
    <location>
        <begin position="14"/>
        <end position="119"/>
    </location>
</feature>
<dbReference type="GO" id="GO:0080019">
    <property type="term" value="F:alcohol-forming very long-chain fatty acyl-CoA reductase activity"/>
    <property type="evidence" value="ECO:0007669"/>
    <property type="project" value="InterPro"/>
</dbReference>
<organism evidence="7 9">
    <name type="scientific">Ooceraea biroi</name>
    <name type="common">Clonal raider ant</name>
    <name type="synonym">Cerapachys biroi</name>
    <dbReference type="NCBI Taxonomy" id="2015173"/>
    <lineage>
        <taxon>Eukaryota</taxon>
        <taxon>Metazoa</taxon>
        <taxon>Ecdysozoa</taxon>
        <taxon>Arthropoda</taxon>
        <taxon>Hexapoda</taxon>
        <taxon>Insecta</taxon>
        <taxon>Pterygota</taxon>
        <taxon>Neoptera</taxon>
        <taxon>Endopterygota</taxon>
        <taxon>Hymenoptera</taxon>
        <taxon>Apocrita</taxon>
        <taxon>Aculeata</taxon>
        <taxon>Formicoidea</taxon>
        <taxon>Formicidae</taxon>
        <taxon>Dorylinae</taxon>
        <taxon>Ooceraea</taxon>
    </lineage>
</organism>
<dbReference type="Proteomes" id="UP000279307">
    <property type="component" value="Chromosome 1"/>
</dbReference>
<keyword evidence="4" id="KW-0472">Membrane</keyword>
<keyword evidence="4" id="KW-1133">Transmembrane helix</keyword>
<dbReference type="EMBL" id="KK107159">
    <property type="protein sequence ID" value="EZA56657.1"/>
    <property type="molecule type" value="Genomic_DNA"/>
</dbReference>